<keyword evidence="1" id="KW-1133">Transmembrane helix</keyword>
<gene>
    <name evidence="2" type="ORF">BSK51_25825</name>
</gene>
<protein>
    <recommendedName>
        <fullName evidence="4">Polysaccharide biosynthesis protein C-terminal domain-containing protein</fullName>
    </recommendedName>
</protein>
<feature type="transmembrane region" description="Helical" evidence="1">
    <location>
        <begin position="12"/>
        <end position="33"/>
    </location>
</feature>
<organism evidence="2 3">
    <name type="scientific">Paenibacillus odorifer</name>
    <dbReference type="NCBI Taxonomy" id="189426"/>
    <lineage>
        <taxon>Bacteria</taxon>
        <taxon>Bacillati</taxon>
        <taxon>Bacillota</taxon>
        <taxon>Bacilli</taxon>
        <taxon>Bacillales</taxon>
        <taxon>Paenibacillaceae</taxon>
        <taxon>Paenibacillus</taxon>
    </lineage>
</organism>
<feature type="transmembrane region" description="Helical" evidence="1">
    <location>
        <begin position="402"/>
        <end position="420"/>
    </location>
</feature>
<feature type="transmembrane region" description="Helical" evidence="1">
    <location>
        <begin position="95"/>
        <end position="115"/>
    </location>
</feature>
<evidence type="ECO:0000256" key="1">
    <source>
        <dbReference type="SAM" id="Phobius"/>
    </source>
</evidence>
<feature type="transmembrane region" description="Helical" evidence="1">
    <location>
        <begin position="462"/>
        <end position="486"/>
    </location>
</feature>
<feature type="transmembrane region" description="Helical" evidence="1">
    <location>
        <begin position="154"/>
        <end position="178"/>
    </location>
</feature>
<accession>A0ABX3HD36</accession>
<keyword evidence="1" id="KW-0812">Transmembrane</keyword>
<sequence>MQKSKTTMLNAISALMLTMINGVLGLVVTRLVLSTFGSEFNGLNSVATQLINMMLIVEGGFTIATNVALLKPYVNRDFEEINRIIVATSNIFKKIGLVFFCVGIIVTIFYGFLVKTTLNDTIIFLVLIMTFLPAAINLYYTMKYRILIQAEQKEYIISLITVLTITAGHIINISLIYGNFSAMWGVRLVVMICSLVNSTLIVIYCKKKYKFLDFSAKPNYSSIKGTKDVFIQKITGAIYSTLPIIFISLASAGGTALASVYAVYNSVFLLVKSMLYAITNAPRLGMGQTIVENDDEKTYKIFIQYELVSIIILFLFMISASTLIMPFISIYTKNIYDVNYVDYNIAAFLIAITLLEILHIPSGHIINMSGNFKISKKFQIIACILLIVSIVFGSIMKGIYGILFGVFLTALFLAIIEIYYTHCVYFKKGIMNYWKLLWPNLFIGICLSILELKFTKGINNYIQFLVNGTLLTSINFLLIIITNFIFNRSIINPIILRIISFFGNFPKKIRT</sequence>
<feature type="transmembrane region" description="Helical" evidence="1">
    <location>
        <begin position="121"/>
        <end position="142"/>
    </location>
</feature>
<name>A0ABX3HD36_9BACL</name>
<dbReference type="RefSeq" id="WP_076300723.1">
    <property type="nucleotide sequence ID" value="NZ_MPTD01000021.1"/>
</dbReference>
<proteinExistence type="predicted"/>
<evidence type="ECO:0008006" key="4">
    <source>
        <dbReference type="Google" id="ProtNLM"/>
    </source>
</evidence>
<feature type="transmembrane region" description="Helical" evidence="1">
    <location>
        <begin position="378"/>
        <end position="396"/>
    </location>
</feature>
<feature type="transmembrane region" description="Helical" evidence="1">
    <location>
        <begin position="234"/>
        <end position="252"/>
    </location>
</feature>
<evidence type="ECO:0000313" key="3">
    <source>
        <dbReference type="Proteomes" id="UP000187313"/>
    </source>
</evidence>
<feature type="transmembrane region" description="Helical" evidence="1">
    <location>
        <begin position="307"/>
        <end position="331"/>
    </location>
</feature>
<feature type="transmembrane region" description="Helical" evidence="1">
    <location>
        <begin position="53"/>
        <end position="74"/>
    </location>
</feature>
<feature type="transmembrane region" description="Helical" evidence="1">
    <location>
        <begin position="258"/>
        <end position="278"/>
    </location>
</feature>
<dbReference type="EMBL" id="MPTD01000021">
    <property type="protein sequence ID" value="OMD46965.1"/>
    <property type="molecule type" value="Genomic_DNA"/>
</dbReference>
<keyword evidence="1" id="KW-0472">Membrane</keyword>
<reference evidence="2 3" key="1">
    <citation type="submission" date="2016-10" db="EMBL/GenBank/DDBJ databases">
        <title>Paenibacillus species isolates.</title>
        <authorList>
            <person name="Beno S.M."/>
        </authorList>
    </citation>
    <scope>NUCLEOTIDE SEQUENCE [LARGE SCALE GENOMIC DNA]</scope>
    <source>
        <strain evidence="2 3">FSL R5-0923</strain>
    </source>
</reference>
<comment type="caution">
    <text evidence="2">The sequence shown here is derived from an EMBL/GenBank/DDBJ whole genome shotgun (WGS) entry which is preliminary data.</text>
</comment>
<dbReference type="Proteomes" id="UP000187313">
    <property type="component" value="Unassembled WGS sequence"/>
</dbReference>
<keyword evidence="3" id="KW-1185">Reference proteome</keyword>
<evidence type="ECO:0000313" key="2">
    <source>
        <dbReference type="EMBL" id="OMD46965.1"/>
    </source>
</evidence>
<feature type="transmembrane region" description="Helical" evidence="1">
    <location>
        <begin position="184"/>
        <end position="205"/>
    </location>
</feature>
<feature type="transmembrane region" description="Helical" evidence="1">
    <location>
        <begin position="343"/>
        <end position="366"/>
    </location>
</feature>
<feature type="transmembrane region" description="Helical" evidence="1">
    <location>
        <begin position="432"/>
        <end position="450"/>
    </location>
</feature>